<reference evidence="1 2" key="1">
    <citation type="journal article" date="2015" name="Fungal Genet. Biol.">
        <title>Evolution of novel wood decay mechanisms in Agaricales revealed by the genome sequences of Fistulina hepatica and Cylindrobasidium torrendii.</title>
        <authorList>
            <person name="Floudas D."/>
            <person name="Held B.W."/>
            <person name="Riley R."/>
            <person name="Nagy L.G."/>
            <person name="Koehler G."/>
            <person name="Ransdell A.S."/>
            <person name="Younus H."/>
            <person name="Chow J."/>
            <person name="Chiniquy J."/>
            <person name="Lipzen A."/>
            <person name="Tritt A."/>
            <person name="Sun H."/>
            <person name="Haridas S."/>
            <person name="LaButti K."/>
            <person name="Ohm R.A."/>
            <person name="Kues U."/>
            <person name="Blanchette R.A."/>
            <person name="Grigoriev I.V."/>
            <person name="Minto R.E."/>
            <person name="Hibbett D.S."/>
        </authorList>
    </citation>
    <scope>NUCLEOTIDE SEQUENCE [LARGE SCALE GENOMIC DNA]</scope>
    <source>
        <strain evidence="1 2">ATCC 64428</strain>
    </source>
</reference>
<keyword evidence="2" id="KW-1185">Reference proteome</keyword>
<evidence type="ECO:0000313" key="2">
    <source>
        <dbReference type="Proteomes" id="UP000054144"/>
    </source>
</evidence>
<dbReference type="AlphaFoldDB" id="A0A0D7A4U0"/>
<organism evidence="1 2">
    <name type="scientific">Fistulina hepatica ATCC 64428</name>
    <dbReference type="NCBI Taxonomy" id="1128425"/>
    <lineage>
        <taxon>Eukaryota</taxon>
        <taxon>Fungi</taxon>
        <taxon>Dikarya</taxon>
        <taxon>Basidiomycota</taxon>
        <taxon>Agaricomycotina</taxon>
        <taxon>Agaricomycetes</taxon>
        <taxon>Agaricomycetidae</taxon>
        <taxon>Agaricales</taxon>
        <taxon>Fistulinaceae</taxon>
        <taxon>Fistulina</taxon>
    </lineage>
</organism>
<protein>
    <submittedName>
        <fullName evidence="1">Uncharacterized protein</fullName>
    </submittedName>
</protein>
<proteinExistence type="predicted"/>
<accession>A0A0D7A4U0</accession>
<dbReference type="EMBL" id="KN882046">
    <property type="protein sequence ID" value="KIY45818.1"/>
    <property type="molecule type" value="Genomic_DNA"/>
</dbReference>
<gene>
    <name evidence="1" type="ORF">FISHEDRAFT_60943</name>
</gene>
<dbReference type="Proteomes" id="UP000054144">
    <property type="component" value="Unassembled WGS sequence"/>
</dbReference>
<sequence length="185" mass="20572">MPANTGLGLTPPPPGCRPMRPLQMFHQFSLNMLENLTNILPAHPDLEDEDNTPSLFLMPARAMRTITSLNHYISKQFWALQPPLKSGTKLKAVTARKWMASVQDQCLDLPKVSMVNIHVVRLGWVGEGSMTRMPCLIMDNKGIIFDLLAGHPVSSDWHHEVVDLGNALLQETSQQPIFSPAKEVG</sequence>
<evidence type="ECO:0000313" key="1">
    <source>
        <dbReference type="EMBL" id="KIY45818.1"/>
    </source>
</evidence>
<name>A0A0D7A4U0_9AGAR</name>